<gene>
    <name evidence="2" type="ordered locus">GNIT_3498</name>
</gene>
<dbReference type="PIRSF" id="PIRSF006169">
    <property type="entry name" value="UCP006169"/>
    <property type="match status" value="1"/>
</dbReference>
<dbReference type="SUPFAM" id="SSF118001">
    <property type="entry name" value="YehU-like"/>
    <property type="match status" value="1"/>
</dbReference>
<organism evidence="2 3">
    <name type="scientific">Glaciecola nitratireducens (strain JCM 12485 / KCTC 12276 / FR1064)</name>
    <dbReference type="NCBI Taxonomy" id="1085623"/>
    <lineage>
        <taxon>Bacteria</taxon>
        <taxon>Pseudomonadati</taxon>
        <taxon>Pseudomonadota</taxon>
        <taxon>Gammaproteobacteria</taxon>
        <taxon>Alteromonadales</taxon>
        <taxon>Alteromonadaceae</taxon>
        <taxon>Brumicola</taxon>
    </lineage>
</organism>
<dbReference type="EMBL" id="CP003060">
    <property type="protein sequence ID" value="AEP31592.1"/>
    <property type="molecule type" value="Genomic_DNA"/>
</dbReference>
<dbReference type="InterPro" id="IPR036685">
    <property type="entry name" value="YehU-like_sf"/>
</dbReference>
<dbReference type="STRING" id="1085623.GNIT_3498"/>
<evidence type="ECO:0000313" key="3">
    <source>
        <dbReference type="Proteomes" id="UP000009282"/>
    </source>
</evidence>
<proteinExistence type="inferred from homology"/>
<dbReference type="NCBIfam" id="NF003438">
    <property type="entry name" value="PRK04966.1"/>
    <property type="match status" value="1"/>
</dbReference>
<name>G4QNN4_GLANF</name>
<dbReference type="KEGG" id="gni:GNIT_3498"/>
<dbReference type="AlphaFoldDB" id="G4QNN4"/>
<dbReference type="RefSeq" id="WP_014110463.1">
    <property type="nucleotide sequence ID" value="NC_016041.1"/>
</dbReference>
<dbReference type="OrthoDB" id="6120729at2"/>
<evidence type="ECO:0000256" key="1">
    <source>
        <dbReference type="ARBA" id="ARBA00006450"/>
    </source>
</evidence>
<dbReference type="eggNOG" id="COG3089">
    <property type="taxonomic scope" value="Bacteria"/>
</dbReference>
<dbReference type="Proteomes" id="UP000009282">
    <property type="component" value="Chromosome"/>
</dbReference>
<keyword evidence="3" id="KW-1185">Reference proteome</keyword>
<evidence type="ECO:0000313" key="2">
    <source>
        <dbReference type="EMBL" id="AEP31592.1"/>
    </source>
</evidence>
<accession>G4QNN4</accession>
<dbReference type="HOGENOM" id="CLU_186759_1_0_6"/>
<dbReference type="Pfam" id="PF06794">
    <property type="entry name" value="UPF0270"/>
    <property type="match status" value="1"/>
</dbReference>
<dbReference type="InterPro" id="IPR010648">
    <property type="entry name" value="UPF0270"/>
</dbReference>
<evidence type="ECO:0008006" key="4">
    <source>
        <dbReference type="Google" id="ProtNLM"/>
    </source>
</evidence>
<sequence length="68" mass="7810">MIIPFDSIDEETLQSLVESFVLREGTDYGEVEIGLQEKVEQIIEQLRSGDIVIEYSEEHESVNIIEKP</sequence>
<comment type="similarity">
    <text evidence="1">Belongs to the UPF0270 family.</text>
</comment>
<reference evidence="2 3" key="1">
    <citation type="journal article" date="2011" name="J. Bacteriol.">
        <title>Complete genome sequence of seawater bacterium Glaciecola nitratireducens FR1064T.</title>
        <authorList>
            <person name="Bian F."/>
            <person name="Qin Q.L."/>
            <person name="Xie B.B."/>
            <person name="Shu Y.L."/>
            <person name="Zhang X.Y."/>
            <person name="Yu Y."/>
            <person name="Chen B."/>
            <person name="Chen X.L."/>
            <person name="Zhou B.C."/>
            <person name="Zhang Y.Z."/>
        </authorList>
    </citation>
    <scope>NUCLEOTIDE SEQUENCE [LARGE SCALE GENOMIC DNA]</scope>
    <source>
        <strain evidence="3">JCM 12485 / KCTC 12276 / FR1064</strain>
    </source>
</reference>
<dbReference type="Gene3D" id="1.10.10.610">
    <property type="entry name" value="YehU-like"/>
    <property type="match status" value="1"/>
</dbReference>
<protein>
    <recommendedName>
        <fullName evidence="4">YheU family protein</fullName>
    </recommendedName>
</protein>